<feature type="transmembrane region" description="Helical" evidence="1">
    <location>
        <begin position="32"/>
        <end position="51"/>
    </location>
</feature>
<evidence type="ECO:0000256" key="1">
    <source>
        <dbReference type="SAM" id="Phobius"/>
    </source>
</evidence>
<proteinExistence type="predicted"/>
<reference evidence="3" key="1">
    <citation type="submission" date="2018-01" db="EMBL/GenBank/DDBJ databases">
        <title>An insight into the sialome of Amazonian anophelines.</title>
        <authorList>
            <person name="Ribeiro J.M."/>
            <person name="Scarpassa V."/>
            <person name="Calvo E."/>
        </authorList>
    </citation>
    <scope>NUCLEOTIDE SEQUENCE</scope>
</reference>
<evidence type="ECO:0008006" key="4">
    <source>
        <dbReference type="Google" id="ProtNLM"/>
    </source>
</evidence>
<keyword evidence="1" id="KW-0472">Membrane</keyword>
<feature type="chain" id="PRO_5014960614" description="Secreted protein" evidence="2">
    <location>
        <begin position="17"/>
        <end position="81"/>
    </location>
</feature>
<dbReference type="AlphaFoldDB" id="A0A2M4D4H2"/>
<keyword evidence="2" id="KW-0732">Signal</keyword>
<feature type="signal peptide" evidence="2">
    <location>
        <begin position="1"/>
        <end position="16"/>
    </location>
</feature>
<organism evidence="3">
    <name type="scientific">Anopheles darlingi</name>
    <name type="common">Mosquito</name>
    <dbReference type="NCBI Taxonomy" id="43151"/>
    <lineage>
        <taxon>Eukaryota</taxon>
        <taxon>Metazoa</taxon>
        <taxon>Ecdysozoa</taxon>
        <taxon>Arthropoda</taxon>
        <taxon>Hexapoda</taxon>
        <taxon>Insecta</taxon>
        <taxon>Pterygota</taxon>
        <taxon>Neoptera</taxon>
        <taxon>Endopterygota</taxon>
        <taxon>Diptera</taxon>
        <taxon>Nematocera</taxon>
        <taxon>Culicoidea</taxon>
        <taxon>Culicidae</taxon>
        <taxon>Anophelinae</taxon>
        <taxon>Anopheles</taxon>
    </lineage>
</organism>
<keyword evidence="1" id="KW-0812">Transmembrane</keyword>
<accession>A0A2M4D4H2</accession>
<evidence type="ECO:0000256" key="2">
    <source>
        <dbReference type="SAM" id="SignalP"/>
    </source>
</evidence>
<name>A0A2M4D4H2_ANODA</name>
<keyword evidence="1" id="KW-1133">Transmembrane helix</keyword>
<protein>
    <recommendedName>
        <fullName evidence="4">Secreted protein</fullName>
    </recommendedName>
</protein>
<evidence type="ECO:0000313" key="3">
    <source>
        <dbReference type="EMBL" id="MBW72439.1"/>
    </source>
</evidence>
<dbReference type="EMBL" id="GGFL01008261">
    <property type="protein sequence ID" value="MBW72439.1"/>
    <property type="molecule type" value="Transcribed_RNA"/>
</dbReference>
<sequence>MIVVLLMLMLLRVVHVLTTAIADAVDAVVVVVVDVVVVAAGRIVAIVFALLKKLGPNRADRVFVLLSVASPQYLLLLDAVS</sequence>